<dbReference type="AlphaFoldDB" id="A0A256A1T4"/>
<dbReference type="Proteomes" id="UP000216035">
    <property type="component" value="Unassembled WGS sequence"/>
</dbReference>
<comment type="caution">
    <text evidence="1">The sequence shown here is derived from an EMBL/GenBank/DDBJ whole genome shotgun (WGS) entry which is preliminary data.</text>
</comment>
<reference evidence="1 2" key="1">
    <citation type="submission" date="2017-07" db="EMBL/GenBank/DDBJ databases">
        <title>Flavobacterium cyanobacteriorum sp. nov., isolated from cyanobacterial aggregates in a eutrophic lake.</title>
        <authorList>
            <person name="Cai H."/>
        </authorList>
    </citation>
    <scope>NUCLEOTIDE SEQUENCE [LARGE SCALE GENOMIC DNA]</scope>
    <source>
        <strain evidence="1 2">TH167</strain>
    </source>
</reference>
<protein>
    <submittedName>
        <fullName evidence="1">Uncharacterized protein</fullName>
    </submittedName>
</protein>
<accession>A0A256A1T4</accession>
<sequence>MRKSKFLNGIVQRRFCSCNDFLPTICCDCFGYWLRAHLGLIAFRNHSKNNSLALSMLYG</sequence>
<keyword evidence="2" id="KW-1185">Reference proteome</keyword>
<name>A0A256A1T4_9FLAO</name>
<organism evidence="1 2">
    <name type="scientific">Flavobacterium aurantiibacter</name>
    <dbReference type="NCBI Taxonomy" id="2023067"/>
    <lineage>
        <taxon>Bacteria</taxon>
        <taxon>Pseudomonadati</taxon>
        <taxon>Bacteroidota</taxon>
        <taxon>Flavobacteriia</taxon>
        <taxon>Flavobacteriales</taxon>
        <taxon>Flavobacteriaceae</taxon>
        <taxon>Flavobacterium</taxon>
    </lineage>
</organism>
<evidence type="ECO:0000313" key="2">
    <source>
        <dbReference type="Proteomes" id="UP000216035"/>
    </source>
</evidence>
<evidence type="ECO:0000313" key="1">
    <source>
        <dbReference type="EMBL" id="OYQ47777.1"/>
    </source>
</evidence>
<proteinExistence type="predicted"/>
<dbReference type="EMBL" id="NOXX01000141">
    <property type="protein sequence ID" value="OYQ47777.1"/>
    <property type="molecule type" value="Genomic_DNA"/>
</dbReference>
<gene>
    <name evidence="1" type="ORF">CHX27_02915</name>
</gene>